<dbReference type="InterPro" id="IPR013783">
    <property type="entry name" value="Ig-like_fold"/>
</dbReference>
<evidence type="ECO:0000256" key="5">
    <source>
        <dbReference type="ARBA" id="ARBA00023136"/>
    </source>
</evidence>
<dbReference type="SUPFAM" id="SSF48726">
    <property type="entry name" value="Immunoglobulin"/>
    <property type="match status" value="1"/>
</dbReference>
<keyword evidence="2" id="KW-1003">Cell membrane</keyword>
<reference evidence="11" key="2">
    <citation type="submission" date="2025-09" db="UniProtKB">
        <authorList>
            <consortium name="Ensembl"/>
        </authorList>
    </citation>
    <scope>IDENTIFICATION</scope>
</reference>
<dbReference type="InterPro" id="IPR052051">
    <property type="entry name" value="TCR_complex_component"/>
</dbReference>
<keyword evidence="8" id="KW-1133">Transmembrane helix</keyword>
<organism evidence="11 12">
    <name type="scientific">Maylandia zebra</name>
    <name type="common">zebra mbuna</name>
    <dbReference type="NCBI Taxonomy" id="106582"/>
    <lineage>
        <taxon>Eukaryota</taxon>
        <taxon>Metazoa</taxon>
        <taxon>Chordata</taxon>
        <taxon>Craniata</taxon>
        <taxon>Vertebrata</taxon>
        <taxon>Euteleostomi</taxon>
        <taxon>Actinopterygii</taxon>
        <taxon>Neopterygii</taxon>
        <taxon>Teleostei</taxon>
        <taxon>Neoteleostei</taxon>
        <taxon>Acanthomorphata</taxon>
        <taxon>Ovalentaria</taxon>
        <taxon>Cichlomorphae</taxon>
        <taxon>Cichliformes</taxon>
        <taxon>Cichlidae</taxon>
        <taxon>African cichlids</taxon>
        <taxon>Pseudocrenilabrinae</taxon>
        <taxon>Haplochromini</taxon>
        <taxon>Maylandia</taxon>
        <taxon>Maylandia zebra complex</taxon>
    </lineage>
</organism>
<keyword evidence="7" id="KW-0325">Glycoprotein</keyword>
<accession>A0A3P9DUS7</accession>
<keyword evidence="8" id="KW-0812">Transmembrane</keyword>
<dbReference type="GeneTree" id="ENSGT00940000177190"/>
<dbReference type="GO" id="GO:0009617">
    <property type="term" value="P:response to bacterium"/>
    <property type="evidence" value="ECO:0007669"/>
    <property type="project" value="TreeGrafter"/>
</dbReference>
<evidence type="ECO:0000256" key="9">
    <source>
        <dbReference type="SAM" id="SignalP"/>
    </source>
</evidence>
<keyword evidence="4" id="KW-0391">Immunity</keyword>
<dbReference type="Gene3D" id="2.60.40.10">
    <property type="entry name" value="Immunoglobulins"/>
    <property type="match status" value="1"/>
</dbReference>
<dbReference type="PANTHER" id="PTHR19433:SF111">
    <property type="entry name" value="T CELL RECEPTOR ALPHA VARIABLE 4"/>
    <property type="match status" value="1"/>
</dbReference>
<name>A0A3P9DUS7_9CICH</name>
<evidence type="ECO:0000256" key="3">
    <source>
        <dbReference type="ARBA" id="ARBA00022729"/>
    </source>
</evidence>
<dbReference type="Proteomes" id="UP000265160">
    <property type="component" value="Unplaced"/>
</dbReference>
<feature type="signal peptide" evidence="9">
    <location>
        <begin position="1"/>
        <end position="21"/>
    </location>
</feature>
<comment type="subcellular location">
    <subcellularLocation>
        <location evidence="1">Cell membrane</location>
    </subcellularLocation>
</comment>
<dbReference type="PANTHER" id="PTHR19433">
    <property type="entry name" value="T-CELL RECEPTOR ALPHA CHAIN V REGION-RELATED"/>
    <property type="match status" value="1"/>
</dbReference>
<protein>
    <recommendedName>
        <fullName evidence="10">Ig-like domain-containing protein</fullName>
    </recommendedName>
</protein>
<keyword evidence="12" id="KW-1185">Reference proteome</keyword>
<dbReference type="SMART" id="SM00408">
    <property type="entry name" value="IGc2"/>
    <property type="match status" value="1"/>
</dbReference>
<dbReference type="GO" id="GO:0005886">
    <property type="term" value="C:plasma membrane"/>
    <property type="evidence" value="ECO:0007669"/>
    <property type="project" value="UniProtKB-SubCell"/>
</dbReference>
<reference evidence="11" key="1">
    <citation type="submission" date="2025-08" db="UniProtKB">
        <authorList>
            <consortium name="Ensembl"/>
        </authorList>
    </citation>
    <scope>IDENTIFICATION</scope>
</reference>
<evidence type="ECO:0000256" key="8">
    <source>
        <dbReference type="SAM" id="Phobius"/>
    </source>
</evidence>
<dbReference type="Ensembl" id="ENSMZET00005039450.1">
    <property type="protein sequence ID" value="ENSMZEP00005038048.1"/>
    <property type="gene ID" value="ENSMZEG00005028456.1"/>
</dbReference>
<dbReference type="InterPro" id="IPR013106">
    <property type="entry name" value="Ig_V-set"/>
</dbReference>
<evidence type="ECO:0000256" key="6">
    <source>
        <dbReference type="ARBA" id="ARBA00023157"/>
    </source>
</evidence>
<dbReference type="InterPro" id="IPR007110">
    <property type="entry name" value="Ig-like_dom"/>
</dbReference>
<dbReference type="InterPro" id="IPR003599">
    <property type="entry name" value="Ig_sub"/>
</dbReference>
<feature type="transmembrane region" description="Helical" evidence="8">
    <location>
        <begin position="135"/>
        <end position="155"/>
    </location>
</feature>
<keyword evidence="3 9" id="KW-0732">Signal</keyword>
<dbReference type="AlphaFoldDB" id="A0A3P9DUS7"/>
<dbReference type="CDD" id="cd00099">
    <property type="entry name" value="IgV"/>
    <property type="match status" value="1"/>
</dbReference>
<evidence type="ECO:0000256" key="1">
    <source>
        <dbReference type="ARBA" id="ARBA00004236"/>
    </source>
</evidence>
<evidence type="ECO:0000256" key="7">
    <source>
        <dbReference type="ARBA" id="ARBA00023180"/>
    </source>
</evidence>
<dbReference type="SMART" id="SM00406">
    <property type="entry name" value="IGv"/>
    <property type="match status" value="1"/>
</dbReference>
<evidence type="ECO:0000313" key="11">
    <source>
        <dbReference type="Ensembl" id="ENSMZEP00005038048.1"/>
    </source>
</evidence>
<evidence type="ECO:0000256" key="4">
    <source>
        <dbReference type="ARBA" id="ARBA00022859"/>
    </source>
</evidence>
<dbReference type="GO" id="GO:0002376">
    <property type="term" value="P:immune system process"/>
    <property type="evidence" value="ECO:0007669"/>
    <property type="project" value="UniProtKB-KW"/>
</dbReference>
<evidence type="ECO:0000259" key="10">
    <source>
        <dbReference type="PROSITE" id="PS50835"/>
    </source>
</evidence>
<feature type="chain" id="PRO_5018069027" description="Ig-like domain-containing protein" evidence="9">
    <location>
        <begin position="22"/>
        <end position="158"/>
    </location>
</feature>
<dbReference type="Pfam" id="PF07686">
    <property type="entry name" value="V-set"/>
    <property type="match status" value="1"/>
</dbReference>
<keyword evidence="6" id="KW-1015">Disulfide bond</keyword>
<dbReference type="PROSITE" id="PS50835">
    <property type="entry name" value="IG_LIKE"/>
    <property type="match status" value="1"/>
</dbReference>
<dbReference type="InterPro" id="IPR003598">
    <property type="entry name" value="Ig_sub2"/>
</dbReference>
<keyword evidence="5 8" id="KW-0472">Membrane</keyword>
<feature type="domain" description="Ig-like" evidence="10">
    <location>
        <begin position="33"/>
        <end position="120"/>
    </location>
</feature>
<proteinExistence type="predicted"/>
<evidence type="ECO:0000256" key="2">
    <source>
        <dbReference type="ARBA" id="ARBA00022475"/>
    </source>
</evidence>
<evidence type="ECO:0000313" key="12">
    <source>
        <dbReference type="Proteomes" id="UP000265160"/>
    </source>
</evidence>
<sequence length="158" mass="17587">MFTGFVSFCLVSSALIQSTEAAHQIPLIEVEVGKNVTLQCPVTEKDGKFVHWFKQSPGYMIQTVATGSYTKQTLSEEFNNGRFSVSEGQTLYFLSMRNVQKEDEATYFCQYGSAYSQTFNTSVYLAVNGQKWDPVIIVLGTLLALCVIVIAVLILSRD</sequence>
<dbReference type="InterPro" id="IPR036179">
    <property type="entry name" value="Ig-like_dom_sf"/>
</dbReference>
<dbReference type="SMART" id="SM00409">
    <property type="entry name" value="IG"/>
    <property type="match status" value="1"/>
</dbReference>